<organism evidence="2 3">
    <name type="scientific">Virgibacillus kekensis</name>
    <dbReference type="NCBI Taxonomy" id="202261"/>
    <lineage>
        <taxon>Bacteria</taxon>
        <taxon>Bacillati</taxon>
        <taxon>Bacillota</taxon>
        <taxon>Bacilli</taxon>
        <taxon>Bacillales</taxon>
        <taxon>Bacillaceae</taxon>
        <taxon>Virgibacillus</taxon>
    </lineage>
</organism>
<dbReference type="Proteomes" id="UP001595989">
    <property type="component" value="Unassembled WGS sequence"/>
</dbReference>
<comment type="caution">
    <text evidence="2">The sequence shown here is derived from an EMBL/GenBank/DDBJ whole genome shotgun (WGS) entry which is preliminary data.</text>
</comment>
<proteinExistence type="predicted"/>
<protein>
    <recommendedName>
        <fullName evidence="4">Gas vesicle protein</fullName>
    </recommendedName>
</protein>
<name>A0ABV9DGW7_9BACI</name>
<evidence type="ECO:0000313" key="3">
    <source>
        <dbReference type="Proteomes" id="UP001595989"/>
    </source>
</evidence>
<dbReference type="EMBL" id="JBHSFU010000004">
    <property type="protein sequence ID" value="MFC4558037.1"/>
    <property type="molecule type" value="Genomic_DNA"/>
</dbReference>
<feature type="region of interest" description="Disordered" evidence="1">
    <location>
        <begin position="108"/>
        <end position="166"/>
    </location>
</feature>
<reference evidence="3" key="1">
    <citation type="journal article" date="2019" name="Int. J. Syst. Evol. Microbiol.">
        <title>The Global Catalogue of Microorganisms (GCM) 10K type strain sequencing project: providing services to taxonomists for standard genome sequencing and annotation.</title>
        <authorList>
            <consortium name="The Broad Institute Genomics Platform"/>
            <consortium name="The Broad Institute Genome Sequencing Center for Infectious Disease"/>
            <person name="Wu L."/>
            <person name="Ma J."/>
        </authorList>
    </citation>
    <scope>NUCLEOTIDE SEQUENCE [LARGE SCALE GENOMIC DNA]</scope>
    <source>
        <strain evidence="3">CGMCC 4.7426</strain>
    </source>
</reference>
<evidence type="ECO:0008006" key="4">
    <source>
        <dbReference type="Google" id="ProtNLM"/>
    </source>
</evidence>
<keyword evidence="3" id="KW-1185">Reference proteome</keyword>
<dbReference type="RefSeq" id="WP_390294344.1">
    <property type="nucleotide sequence ID" value="NZ_JBHSFU010000004.1"/>
</dbReference>
<evidence type="ECO:0000256" key="1">
    <source>
        <dbReference type="SAM" id="MobiDB-lite"/>
    </source>
</evidence>
<feature type="compositionally biased region" description="Basic residues" evidence="1">
    <location>
        <begin position="155"/>
        <end position="166"/>
    </location>
</feature>
<gene>
    <name evidence="2" type="ORF">ACFO3D_07425</name>
</gene>
<sequence>MDDDTKTKAAIGAGLTAATAAALSVPKARKKVKKELPGAVNVVKRSDHPGDLKEELQNEMRPVVADRKRDEFQENLQTKVYSNAKTMEKKAQDGLLQVREKLAKVKEAGEDFQTSMRENNPPRAVRGADDIKGISHIKSSTGIKGAADIKSPQQIKHHSAIKHYSS</sequence>
<accession>A0ABV9DGW7</accession>
<evidence type="ECO:0000313" key="2">
    <source>
        <dbReference type="EMBL" id="MFC4558037.1"/>
    </source>
</evidence>